<accession>A0A8J4RBI6</accession>
<name>A0A8J4RBI6_9ROSI</name>
<dbReference type="InterPro" id="IPR001920">
    <property type="entry name" value="Asp/Glu_race"/>
</dbReference>
<feature type="compositionally biased region" description="Basic and acidic residues" evidence="2">
    <location>
        <begin position="354"/>
        <end position="375"/>
    </location>
</feature>
<dbReference type="GO" id="GO:0047661">
    <property type="term" value="F:amino-acid racemase activity"/>
    <property type="evidence" value="ECO:0007669"/>
    <property type="project" value="InterPro"/>
</dbReference>
<evidence type="ECO:0008006" key="5">
    <source>
        <dbReference type="Google" id="ProtNLM"/>
    </source>
</evidence>
<comment type="caution">
    <text evidence="3">The sequence shown here is derived from an EMBL/GenBank/DDBJ whole genome shotgun (WGS) entry which is preliminary data.</text>
</comment>
<dbReference type="AlphaFoldDB" id="A0A8J4RBI6"/>
<keyword evidence="1" id="KW-0413">Isomerase</keyword>
<keyword evidence="4" id="KW-1185">Reference proteome</keyword>
<reference evidence="3" key="1">
    <citation type="submission" date="2020-03" db="EMBL/GenBank/DDBJ databases">
        <title>Castanea mollissima Vanexum genome sequencing.</title>
        <authorList>
            <person name="Staton M."/>
        </authorList>
    </citation>
    <scope>NUCLEOTIDE SEQUENCE</scope>
    <source>
        <tissue evidence="3">Leaf</tissue>
    </source>
</reference>
<feature type="compositionally biased region" description="Acidic residues" evidence="2">
    <location>
        <begin position="342"/>
        <end position="353"/>
    </location>
</feature>
<evidence type="ECO:0000313" key="4">
    <source>
        <dbReference type="Proteomes" id="UP000737018"/>
    </source>
</evidence>
<dbReference type="Pfam" id="PF01177">
    <property type="entry name" value="Asp_Glu_race"/>
    <property type="match status" value="1"/>
</dbReference>
<organism evidence="3 4">
    <name type="scientific">Castanea mollissima</name>
    <name type="common">Chinese chestnut</name>
    <dbReference type="NCBI Taxonomy" id="60419"/>
    <lineage>
        <taxon>Eukaryota</taxon>
        <taxon>Viridiplantae</taxon>
        <taxon>Streptophyta</taxon>
        <taxon>Embryophyta</taxon>
        <taxon>Tracheophyta</taxon>
        <taxon>Spermatophyta</taxon>
        <taxon>Magnoliopsida</taxon>
        <taxon>eudicotyledons</taxon>
        <taxon>Gunneridae</taxon>
        <taxon>Pentapetalae</taxon>
        <taxon>rosids</taxon>
        <taxon>fabids</taxon>
        <taxon>Fagales</taxon>
        <taxon>Fagaceae</taxon>
        <taxon>Castanea</taxon>
    </lineage>
</organism>
<evidence type="ECO:0000256" key="1">
    <source>
        <dbReference type="ARBA" id="ARBA00023235"/>
    </source>
</evidence>
<sequence>MNKTLYRRRSNLSVAVQISSVSIQTDDSENLIESKKILGSGMTLKRSQTPNSLLRQPNTIGVIGGVSVYSTLIFLEKLVRWSSKDGQECVPFVVCSDPALIGDLQQKRLFLEQSGACCIVMPCHLSHVWHSEVSKGCSLPFLHVGDCVAMELSKTNLRPLEAGSNVRIGVLATGATLKAGVYQEKLQSQGFEVVLPDQATMHHIILPAIEAFNRRDITGARNLLRIAVQVLLVRAVNTVILASDEMQGLLPHDDPLLKKCVDPMDALARTRGSKRKTSSPPSSATTERRSKHKNDTSVTRPILLDKPELQAVKDGSSPVVTPSSIPSFATRGPDADISSGEVSEEVLEDSDDEPTMKKKVLDSDEKDSGEHKTEAMDIPEEPETAANIAMPIAPILVTPAVPVSATPVASVSATPATPTSMGPGPILTGVTAPFQFEGSWGMRSPFGGTL</sequence>
<proteinExistence type="predicted"/>
<feature type="region of interest" description="Disordered" evidence="2">
    <location>
        <begin position="268"/>
        <end position="376"/>
    </location>
</feature>
<evidence type="ECO:0000313" key="3">
    <source>
        <dbReference type="EMBL" id="KAF3960556.1"/>
    </source>
</evidence>
<feature type="compositionally biased region" description="Low complexity" evidence="2">
    <location>
        <begin position="316"/>
        <end position="327"/>
    </location>
</feature>
<dbReference type="SUPFAM" id="SSF53681">
    <property type="entry name" value="Aspartate/glutamate racemase"/>
    <property type="match status" value="2"/>
</dbReference>
<dbReference type="PANTHER" id="PTHR21198:SF9">
    <property type="entry name" value="ASPARTATE RACEMASE"/>
    <property type="match status" value="1"/>
</dbReference>
<dbReference type="Proteomes" id="UP000737018">
    <property type="component" value="Unassembled WGS sequence"/>
</dbReference>
<dbReference type="OrthoDB" id="187836at2759"/>
<dbReference type="Gene3D" id="3.40.50.1860">
    <property type="match status" value="2"/>
</dbReference>
<dbReference type="PANTHER" id="PTHR21198">
    <property type="entry name" value="GLUTAMATE RACEMASE"/>
    <property type="match status" value="1"/>
</dbReference>
<protein>
    <recommendedName>
        <fullName evidence="5">Aspartate racemase</fullName>
    </recommendedName>
</protein>
<gene>
    <name evidence="3" type="ORF">CMV_014744</name>
</gene>
<dbReference type="InterPro" id="IPR015942">
    <property type="entry name" value="Asp/Glu/hydantoin_racemase"/>
</dbReference>
<dbReference type="EMBL" id="JRKL02002080">
    <property type="protein sequence ID" value="KAF3960556.1"/>
    <property type="molecule type" value="Genomic_DNA"/>
</dbReference>
<evidence type="ECO:0000256" key="2">
    <source>
        <dbReference type="SAM" id="MobiDB-lite"/>
    </source>
</evidence>